<dbReference type="RefSeq" id="YP_010797603.1">
    <property type="nucleotide sequence ID" value="NC_076216.1"/>
</dbReference>
<dbReference type="Pfam" id="PF14318">
    <property type="entry name" value="Mononeg_mRNAcap"/>
    <property type="match status" value="1"/>
</dbReference>
<protein>
    <recommendedName>
        <fullName evidence="2">RNA-directed RNA polymerase</fullName>
        <ecNumber evidence="2">2.7.7.48</ecNumber>
    </recommendedName>
    <alternativeName>
        <fullName evidence="17">Replicase</fullName>
    </alternativeName>
    <alternativeName>
        <fullName evidence="16">Transcriptase</fullName>
    </alternativeName>
</protein>
<organism evidence="22">
    <name type="scientific">Wenling fish chu-like virus</name>
    <dbReference type="NCBI Taxonomy" id="2116492"/>
    <lineage>
        <taxon>Viruses</taxon>
        <taxon>Riboviria</taxon>
        <taxon>Orthornavirae</taxon>
        <taxon>Negarnaviricota</taxon>
        <taxon>Haploviricotina</taxon>
        <taxon>Monjiviricetes</taxon>
        <taxon>Jingchuvirales</taxon>
        <taxon>Chuviridae</taxon>
        <taxon>Piscichuvirus</taxon>
        <taxon>Piscichuvirus wenlingense</taxon>
    </lineage>
</organism>
<evidence type="ECO:0000256" key="14">
    <source>
        <dbReference type="ARBA" id="ARBA00024494"/>
    </source>
</evidence>
<evidence type="ECO:0000256" key="11">
    <source>
        <dbReference type="ARBA" id="ARBA00022953"/>
    </source>
</evidence>
<keyword evidence="11" id="KW-0693">Viral RNA replication</keyword>
<evidence type="ECO:0000259" key="21">
    <source>
        <dbReference type="PROSITE" id="PS50526"/>
    </source>
</evidence>
<feature type="domain" description="RdRp catalytic" evidence="21">
    <location>
        <begin position="584"/>
        <end position="748"/>
    </location>
</feature>
<proteinExistence type="predicted"/>
<evidence type="ECO:0000256" key="8">
    <source>
        <dbReference type="ARBA" id="ARBA00022741"/>
    </source>
</evidence>
<accession>A0A2P1GMQ1</accession>
<dbReference type="GeneID" id="80535568"/>
<evidence type="ECO:0000256" key="3">
    <source>
        <dbReference type="ARBA" id="ARBA00022484"/>
    </source>
</evidence>
<evidence type="ECO:0000256" key="16">
    <source>
        <dbReference type="ARBA" id="ARBA00030436"/>
    </source>
</evidence>
<keyword evidence="3" id="KW-0696">RNA-directed RNA polymerase</keyword>
<keyword evidence="7" id="KW-0548">Nucleotidyltransferase</keyword>
<sequence>MFSDSFFKRVLESPEAIVNDRKLSVALRDSTTYQILEDIKQGLSNLNTRCLLFHNTPEVILSARRDSNLWPEILSDILLTRVNKVEYTTPKNDTYDRVRRLVKENMEFQHTYMTSNSIINSAPDLQEWLVRVCSSDTLMRNLVQLEEEVSDLVERIGTFPSMLRDHEFRECTAKLRRASKGHVNSIQLRASWSKNAVMFRFNGSDWILPIQYILLIHNKLCDLLSSLLLIQNTAGVAYEHDARERVLDFVSELTHLALTEIGFFDIAKSLEGLIISEILRREETWINTELYDSIVQEFGALDYEYDGSRLQEILMACSTPLLHELGGLSKITGHPLIDTARTAGTAETRACKPVTVDYYAIQMSRNIAVETFIRNYYARNGKWPPVEIDAEAPVALQEAYRLQKEPGSSMIKRRHGVIRTEDYVYVSLGKVLEFNQLEHYLQYLKDKTITVLRQPVIRTYVERVSRESPWKDTRLLLVHLTHTEAELNRLQYLHQYMDSDMTMDDVLDYLIIKLVPKEKELKVVARPFGCKTYLDRYRSCLQEENTKHYLDLYGMDQSMTLDNLGLIKRMYTFRNLTASYKGWKVLYINFDVSGWCANFRHETVEPIATDVLDAVHGTKNFFSKTQRAYERGYFYLPDSKGTYHWEGMDGGVEGLNQYTWMAVYIPQMRYLLRDFNLHFHVMAYGDDYKAAMLIPPDQDFVDVRKLKSDIVRIVSDSAKVSFGQQMKYFDSYGSEAYISFCKNASVRGIELPQGIRKVQKCYGSTNAFLPTLDDYISSAYSNAHSTARVMTCTFGSYSVALFWTYLHLLVHKCTKGLRDVEILAMSLIPSCVGGLPIIYLDAFHTRAENDHLPTFLHMIEFARVYHPELASIMSRALSYDKLGPESFETLLRDPYSLPIRKPPLPSGLFRSEVLPALRPLIRNEEVLQLLEASEDDWTDAIVVALTSSSILYPRIFSSIYACTPKALVEELVKRFETSASIKDILVLRRGRKAATRILRKVIRAELTLQTWRVDRIRVSMGESHYIPSGCPTRDANTLRRGWGKEVAGVTMPPMVHLVAVQTPEGAVGNPHAVHNHFTYILHDRSPVMRSGETDHWSLGDKKPFLGWATKLGSELPMLRILEDNPFLAKIKTLLDAISWVDKGGLDPTGNVVHSNLPQLIRILLTQYYRGDVDDLMPFGAKRKSGTIQHHWRSPHYREHIMPNSLYNGYTWVSGESNTHSTLRGSVDHFTINFLQIYCHVIHMLQIRMEVTPFADLSGQYWGVTSPCQFCMAPIVEPPIILNEGCFPAPRTTVLDEMEITSFSRQVLQSASSEMSAKGIRKTPDTGPPISMAVAGVVQQLMDQTMVRTARVDENLGLRAQGTNLDTWVPGTSSVPVGEREIRRSPVRPFVESLLLQIYQRALTFGKRRQLRDMLYQVWITDPGALPWTSTLERIRHAGRLAECVIEVEKLSGLQAPICHYSSTRAARYLGECAVILCGQGRIPIRLVWLSYYEDTMIEQYLERYVRQVKYTIIWKRLRPYLMSCIAMKENDLAYETVRAMIIIATMTHVDSDQIRHHFSTTDIGHVAISCLDGGFCDEETYEDCLADKDSVYYEVEELLSLVSGFSNMLPLDYVTLTDRVDEPEKLYNPELTIYSEIYLYEGSLADCIAVVRDCKDAPVAPLPIAARDTGWDLVGPDAGNSQGFLTGGVDQPATSVVVLPDIDLSQDSYLIPTVYGIWAPFFRGSVSMPLLLEVFAFLDIDVKTIDGLNCLILGDHDGGVTDVIASIGTACYLHVNAVPEDLRDAATPVLAMPRVAKGRHIVNSDLANMSIHDLTQESTRRGIRDYDNRHYHLTICTDTRARPAENLVDLAVLYLEKRTIAGTFMCLFHGSEYRGACMALSVLGQHCVRVGVVHLSAAPMSHMYCLVAYGTRRSYTGHTLSLTNNLTRLLITLIQRKHELCIQMKPPKDTLVKMSLPVISPYLSQFYDILPPGFSYMISAEHSIPVRIREADQTSACTLADGYLRELRIAERKSVTQMQKSPTLAALIRQIYLTSVIHYSTAFLKHHIVRVSQSEMRQDYVDCVDKLGMYDLPDDDTIFEEFTVEQGTVHLWMHWIQGCDTSLMFWAWERIKLGG</sequence>
<dbReference type="Pfam" id="PF00946">
    <property type="entry name" value="Mononeg_RNA_pol"/>
    <property type="match status" value="1"/>
</dbReference>
<keyword evidence="23" id="KW-1185">Reference proteome</keyword>
<evidence type="ECO:0000256" key="5">
    <source>
        <dbReference type="ARBA" id="ARBA00022679"/>
    </source>
</evidence>
<evidence type="ECO:0000256" key="19">
    <source>
        <dbReference type="ARBA" id="ARBA00047370"/>
    </source>
</evidence>
<dbReference type="KEGG" id="vg:80535568"/>
<evidence type="ECO:0000256" key="10">
    <source>
        <dbReference type="ARBA" id="ARBA00022844"/>
    </source>
</evidence>
<keyword evidence="13" id="KW-0511">Multifunctional enzyme</keyword>
<dbReference type="Proteomes" id="UP000683136">
    <property type="component" value="Segment"/>
</dbReference>
<keyword evidence="8" id="KW-0547">Nucleotide-binding</keyword>
<comment type="catalytic activity">
    <reaction evidence="18">
        <text>a 5'-end (5'-triphosphoguanosine)-adenylyl-adenylyl-cytidylyl-adenosine in mRNA + S-adenosyl-L-methionine = a 5'-end (5'-triphosphoguanosine)-(2'-O-methyladenylyl)-adenylyl-cytidylyl-adenosine in mRNA + S-adenosyl-L-homocysteine + H(+)</text>
        <dbReference type="Rhea" id="RHEA:65380"/>
        <dbReference type="Rhea" id="RHEA-COMP:16797"/>
        <dbReference type="Rhea" id="RHEA-COMP:16801"/>
        <dbReference type="ChEBI" id="CHEBI:15378"/>
        <dbReference type="ChEBI" id="CHEBI:57856"/>
        <dbReference type="ChEBI" id="CHEBI:59789"/>
        <dbReference type="ChEBI" id="CHEBI:156482"/>
        <dbReference type="ChEBI" id="CHEBI:156484"/>
    </reaction>
</comment>
<dbReference type="EC" id="2.7.7.48" evidence="2"/>
<evidence type="ECO:0000313" key="22">
    <source>
        <dbReference type="EMBL" id="AVM87275.1"/>
    </source>
</evidence>
<dbReference type="GO" id="GO:0044423">
    <property type="term" value="C:virion component"/>
    <property type="evidence" value="ECO:0007669"/>
    <property type="project" value="UniProtKB-KW"/>
</dbReference>
<evidence type="ECO:0000256" key="6">
    <source>
        <dbReference type="ARBA" id="ARBA00022691"/>
    </source>
</evidence>
<dbReference type="PROSITE" id="PS50526">
    <property type="entry name" value="RDRP_SSRNA_NEG_NONSEG"/>
    <property type="match status" value="1"/>
</dbReference>
<evidence type="ECO:0000313" key="23">
    <source>
        <dbReference type="Proteomes" id="UP000683136"/>
    </source>
</evidence>
<comment type="catalytic activity">
    <reaction evidence="15">
        <text>a 5'-end (5'-triphosphoguanosine)-(2'-O-methyladenylyl)-adenylyl-cytidylyl-adenosine in mRNA + S-adenosyl-L-methionine = a 5'-end (N(7)-methyl 5'-triphosphoguanosine)-(2'-O-methyladenylyl)-adenylyl-cytidylyl-adenosine in mRNA + S-adenosyl-L-homocysteine</text>
        <dbReference type="Rhea" id="RHEA:65440"/>
        <dbReference type="Rhea" id="RHEA-COMP:16798"/>
        <dbReference type="Rhea" id="RHEA-COMP:16801"/>
        <dbReference type="ChEBI" id="CHEBI:57856"/>
        <dbReference type="ChEBI" id="CHEBI:59789"/>
        <dbReference type="ChEBI" id="CHEBI:156482"/>
        <dbReference type="ChEBI" id="CHEBI:156483"/>
    </reaction>
</comment>
<evidence type="ECO:0000256" key="7">
    <source>
        <dbReference type="ARBA" id="ARBA00022695"/>
    </source>
</evidence>
<evidence type="ECO:0000256" key="1">
    <source>
        <dbReference type="ARBA" id="ARBA00004328"/>
    </source>
</evidence>
<reference evidence="22" key="1">
    <citation type="journal article" date="2018" name="Nature">
        <title>The evolutionary history of vertebrate RNA viruses.</title>
        <authorList>
            <person name="Shi M."/>
            <person name="Lin X.D."/>
            <person name="Chen X."/>
            <person name="Tian J.H."/>
            <person name="Chen L.J."/>
            <person name="Li K."/>
            <person name="Wang W."/>
            <person name="Eden J.S."/>
            <person name="Shen J.J."/>
            <person name="Liu L."/>
            <person name="Holmes E.C."/>
            <person name="Zhang Y.Z."/>
        </authorList>
    </citation>
    <scope>NUCLEOTIDE SEQUENCE</scope>
    <source>
        <strain evidence="22">XQTMS36511</strain>
    </source>
</reference>
<keyword evidence="9" id="KW-0067">ATP-binding</keyword>
<evidence type="ECO:0000256" key="2">
    <source>
        <dbReference type="ARBA" id="ARBA00012494"/>
    </source>
</evidence>
<evidence type="ECO:0000256" key="15">
    <source>
        <dbReference type="ARBA" id="ARBA00024499"/>
    </source>
</evidence>
<evidence type="ECO:0000256" key="17">
    <source>
        <dbReference type="ARBA" id="ARBA00031012"/>
    </source>
</evidence>
<evidence type="ECO:0000256" key="4">
    <source>
        <dbReference type="ARBA" id="ARBA00022664"/>
    </source>
</evidence>
<keyword evidence="12" id="KW-0506">mRNA capping</keyword>
<dbReference type="GO" id="GO:0004482">
    <property type="term" value="F:mRNA 5'-cap (guanine-N7-)-methyltransferase activity"/>
    <property type="evidence" value="ECO:0007669"/>
    <property type="project" value="InterPro"/>
</dbReference>
<evidence type="ECO:0000256" key="13">
    <source>
        <dbReference type="ARBA" id="ARBA00023268"/>
    </source>
</evidence>
<dbReference type="InterPro" id="IPR014023">
    <property type="entry name" value="Mononeg_RNA_pol_cat"/>
</dbReference>
<comment type="catalytic activity">
    <reaction evidence="14">
        <text>a 5'-end triphospho-adenylyl-adenylyl-cytidylyl-adenosine in mRNA + GDP + H(+) = a 5'-end (5'-triphosphoguanosine)-adenylyl-adenylyl-cytidylyl-adenosine in mRNA + diphosphate</text>
        <dbReference type="Rhea" id="RHEA:65436"/>
        <dbReference type="Rhea" id="RHEA-COMP:16797"/>
        <dbReference type="Rhea" id="RHEA-COMP:16799"/>
        <dbReference type="ChEBI" id="CHEBI:15378"/>
        <dbReference type="ChEBI" id="CHEBI:33019"/>
        <dbReference type="ChEBI" id="CHEBI:58189"/>
        <dbReference type="ChEBI" id="CHEBI:156484"/>
        <dbReference type="ChEBI" id="CHEBI:156503"/>
        <dbReference type="EC" id="2.7.7.88"/>
    </reaction>
</comment>
<evidence type="ECO:0000256" key="18">
    <source>
        <dbReference type="ARBA" id="ARBA00047332"/>
    </source>
</evidence>
<keyword evidence="6" id="KW-0949">S-adenosyl-L-methionine</keyword>
<keyword evidence="4" id="KW-0507">mRNA processing</keyword>
<dbReference type="InterPro" id="IPR026890">
    <property type="entry name" value="Mononeg_mRNAcap"/>
</dbReference>
<evidence type="ECO:0000256" key="9">
    <source>
        <dbReference type="ARBA" id="ARBA00022840"/>
    </source>
</evidence>
<comment type="subcellular location">
    <subcellularLocation>
        <location evidence="1">Virion</location>
    </subcellularLocation>
</comment>
<keyword evidence="5" id="KW-0808">Transferase</keyword>
<comment type="catalytic activity">
    <reaction evidence="19">
        <text>a 5'-end (5'-triphosphoguanosine)-adenylyl-adenylyl-cytidylyl-adenosine in mRNA + 2 S-adenosyl-L-methionine = a 5'-end (N(7)-methyl 5'-triphosphoguanosine)-(2'-O-methyladenylyl)-adenylyl-cytidylyl-adenosine in mRNA + 2 S-adenosyl-L-homocysteine + H(+)</text>
        <dbReference type="Rhea" id="RHEA:65376"/>
        <dbReference type="Rhea" id="RHEA-COMP:16797"/>
        <dbReference type="Rhea" id="RHEA-COMP:16798"/>
        <dbReference type="ChEBI" id="CHEBI:15378"/>
        <dbReference type="ChEBI" id="CHEBI:57856"/>
        <dbReference type="ChEBI" id="CHEBI:59789"/>
        <dbReference type="ChEBI" id="CHEBI:156483"/>
        <dbReference type="ChEBI" id="CHEBI:156484"/>
        <dbReference type="EC" id="2.1.1.375"/>
    </reaction>
</comment>
<comment type="catalytic activity">
    <reaction evidence="20">
        <text>GTP + H2O = GDP + phosphate + H(+)</text>
        <dbReference type="Rhea" id="RHEA:19669"/>
        <dbReference type="ChEBI" id="CHEBI:15377"/>
        <dbReference type="ChEBI" id="CHEBI:15378"/>
        <dbReference type="ChEBI" id="CHEBI:37565"/>
        <dbReference type="ChEBI" id="CHEBI:43474"/>
        <dbReference type="ChEBI" id="CHEBI:58189"/>
    </reaction>
</comment>
<dbReference type="EMBL" id="MG600010">
    <property type="protein sequence ID" value="AVM87275.1"/>
    <property type="molecule type" value="Genomic_RNA"/>
</dbReference>
<dbReference type="GO" id="GO:0003968">
    <property type="term" value="F:RNA-directed RNA polymerase activity"/>
    <property type="evidence" value="ECO:0007669"/>
    <property type="project" value="UniProtKB-KW"/>
</dbReference>
<keyword evidence="10" id="KW-0946">Virion</keyword>
<name>A0A2P1GMQ1_9VIRU</name>
<evidence type="ECO:0000256" key="20">
    <source>
        <dbReference type="ARBA" id="ARBA00048548"/>
    </source>
</evidence>
<evidence type="ECO:0000256" key="12">
    <source>
        <dbReference type="ARBA" id="ARBA00023042"/>
    </source>
</evidence>
<dbReference type="GO" id="GO:0005524">
    <property type="term" value="F:ATP binding"/>
    <property type="evidence" value="ECO:0007669"/>
    <property type="project" value="UniProtKB-KW"/>
</dbReference>